<comment type="caution">
    <text evidence="6">The sequence shown here is derived from an EMBL/GenBank/DDBJ whole genome shotgun (WGS) entry which is preliminary data.</text>
</comment>
<keyword evidence="1" id="KW-0805">Transcription regulation</keyword>
<dbReference type="PANTHER" id="PTHR30055">
    <property type="entry name" value="HTH-TYPE TRANSCRIPTIONAL REGULATOR RUTR"/>
    <property type="match status" value="1"/>
</dbReference>
<dbReference type="AlphaFoldDB" id="A0A495ICZ8"/>
<evidence type="ECO:0000256" key="3">
    <source>
        <dbReference type="ARBA" id="ARBA00023163"/>
    </source>
</evidence>
<evidence type="ECO:0000256" key="4">
    <source>
        <dbReference type="PROSITE-ProRule" id="PRU00335"/>
    </source>
</evidence>
<dbReference type="OrthoDB" id="3192968at2"/>
<evidence type="ECO:0000313" key="7">
    <source>
        <dbReference type="Proteomes" id="UP000280008"/>
    </source>
</evidence>
<accession>A0A495ICZ8</accession>
<dbReference type="Gene3D" id="1.10.357.10">
    <property type="entry name" value="Tetracycline Repressor, domain 2"/>
    <property type="match status" value="1"/>
</dbReference>
<name>A0A495ICZ8_9MICO</name>
<proteinExistence type="predicted"/>
<evidence type="ECO:0000313" key="6">
    <source>
        <dbReference type="EMBL" id="RKR73883.1"/>
    </source>
</evidence>
<dbReference type="GO" id="GO:0003700">
    <property type="term" value="F:DNA-binding transcription factor activity"/>
    <property type="evidence" value="ECO:0007669"/>
    <property type="project" value="TreeGrafter"/>
</dbReference>
<evidence type="ECO:0000259" key="5">
    <source>
        <dbReference type="PROSITE" id="PS50977"/>
    </source>
</evidence>
<dbReference type="InterPro" id="IPR036271">
    <property type="entry name" value="Tet_transcr_reg_TetR-rel_C_sf"/>
</dbReference>
<dbReference type="RefSeq" id="WP_121368696.1">
    <property type="nucleotide sequence ID" value="NZ_RBKS01000001.1"/>
</dbReference>
<organism evidence="6 7">
    <name type="scientific">Frondihabitans australicus</name>
    <dbReference type="NCBI Taxonomy" id="386892"/>
    <lineage>
        <taxon>Bacteria</taxon>
        <taxon>Bacillati</taxon>
        <taxon>Actinomycetota</taxon>
        <taxon>Actinomycetes</taxon>
        <taxon>Micrococcales</taxon>
        <taxon>Microbacteriaceae</taxon>
        <taxon>Frondihabitans</taxon>
    </lineage>
</organism>
<dbReference type="Proteomes" id="UP000280008">
    <property type="component" value="Unassembled WGS sequence"/>
</dbReference>
<feature type="domain" description="HTH tetR-type" evidence="5">
    <location>
        <begin position="16"/>
        <end position="75"/>
    </location>
</feature>
<dbReference type="InterPro" id="IPR050109">
    <property type="entry name" value="HTH-type_TetR-like_transc_reg"/>
</dbReference>
<dbReference type="SUPFAM" id="SSF48498">
    <property type="entry name" value="Tetracyclin repressor-like, C-terminal domain"/>
    <property type="match status" value="1"/>
</dbReference>
<gene>
    <name evidence="6" type="ORF">C8E83_0980</name>
</gene>
<dbReference type="GO" id="GO:0000976">
    <property type="term" value="F:transcription cis-regulatory region binding"/>
    <property type="evidence" value="ECO:0007669"/>
    <property type="project" value="TreeGrafter"/>
</dbReference>
<feature type="DNA-binding region" description="H-T-H motif" evidence="4">
    <location>
        <begin position="38"/>
        <end position="57"/>
    </location>
</feature>
<dbReference type="Pfam" id="PF00440">
    <property type="entry name" value="TetR_N"/>
    <property type="match status" value="1"/>
</dbReference>
<sequence>MPPETMTTRRTRSDSQRNLAALLDAAKRVFTTSGVDAPVREVAAAAGVGVGTLYRHFPQRSDLVIAVFRHEIDACAAAADEFAESLGPADALIAWLHRYSGFIATKHGLSAALHSGDPAFEPLPDYFMSNLGPALTRLLDRAVGAGEIRPDVSVDDLISTVRELSGVGSSEMVARMVDVFADGLRVRV</sequence>
<dbReference type="PRINTS" id="PR00455">
    <property type="entry name" value="HTHTETR"/>
</dbReference>
<keyword evidence="2 4" id="KW-0238">DNA-binding</keyword>
<dbReference type="PROSITE" id="PS50977">
    <property type="entry name" value="HTH_TETR_2"/>
    <property type="match status" value="1"/>
</dbReference>
<evidence type="ECO:0000256" key="1">
    <source>
        <dbReference type="ARBA" id="ARBA00023015"/>
    </source>
</evidence>
<evidence type="ECO:0000256" key="2">
    <source>
        <dbReference type="ARBA" id="ARBA00023125"/>
    </source>
</evidence>
<dbReference type="SUPFAM" id="SSF46689">
    <property type="entry name" value="Homeodomain-like"/>
    <property type="match status" value="1"/>
</dbReference>
<dbReference type="InterPro" id="IPR001647">
    <property type="entry name" value="HTH_TetR"/>
</dbReference>
<reference evidence="6 7" key="1">
    <citation type="submission" date="2018-10" db="EMBL/GenBank/DDBJ databases">
        <title>Sequencing the genomes of 1000 actinobacteria strains.</title>
        <authorList>
            <person name="Klenk H.-P."/>
        </authorList>
    </citation>
    <scope>NUCLEOTIDE SEQUENCE [LARGE SCALE GENOMIC DNA]</scope>
    <source>
        <strain evidence="6 7">DSM 17894</strain>
    </source>
</reference>
<dbReference type="InterPro" id="IPR049445">
    <property type="entry name" value="TetR_SbtR-like_C"/>
</dbReference>
<keyword evidence="7" id="KW-1185">Reference proteome</keyword>
<dbReference type="InterPro" id="IPR009057">
    <property type="entry name" value="Homeodomain-like_sf"/>
</dbReference>
<dbReference type="PANTHER" id="PTHR30055:SF234">
    <property type="entry name" value="HTH-TYPE TRANSCRIPTIONAL REGULATOR BETI"/>
    <property type="match status" value="1"/>
</dbReference>
<dbReference type="EMBL" id="RBKS01000001">
    <property type="protein sequence ID" value="RKR73883.1"/>
    <property type="molecule type" value="Genomic_DNA"/>
</dbReference>
<protein>
    <submittedName>
        <fullName evidence="6">TetR family transcriptional regulator</fullName>
    </submittedName>
</protein>
<dbReference type="Pfam" id="PF21597">
    <property type="entry name" value="TetR_C_43"/>
    <property type="match status" value="1"/>
</dbReference>
<keyword evidence="3" id="KW-0804">Transcription</keyword>